<dbReference type="GO" id="GO:0016740">
    <property type="term" value="F:transferase activity"/>
    <property type="evidence" value="ECO:0007669"/>
    <property type="project" value="UniProtKB-KW"/>
</dbReference>
<comment type="caution">
    <text evidence="3">The sequence shown here is derived from an EMBL/GenBank/DDBJ whole genome shotgun (WGS) entry which is preliminary data.</text>
</comment>
<evidence type="ECO:0000256" key="1">
    <source>
        <dbReference type="SAM" id="Phobius"/>
    </source>
</evidence>
<protein>
    <submittedName>
        <fullName evidence="3">Glycosyl transferase family protein</fullName>
    </submittedName>
</protein>
<sequence length="387" mass="45019">MQLSVIILNYNVRYFLEQCVLSVQESLSTLDAEIIVVDNNSSDESCLMMKSKFPNVKLIQNNSNCGFPKGNNIGVEQASGKYICILNPDTVVAEDTFIKVLAFAEKQIDLGIVGCKLIDGTGSFLPESKRGIPTPWVAFTKIFGLYKIFPKSKVFNQYYAQHINENETGKVEILVGAFMVMHRNLYLELEGFDEKCFMYADDIDLSYRVLQKQKSNYYFHETTVLHYKGESTVKDEKYMKRFQEAMSFFYQKHFKKSWFFEFFIQIGIWFFSIVKMFEGKTKPKPAPESVLFYSLNRNLSEKLPFILKNKVVFFDLKKEKMVNSSLIFRGKKMEIILDNQYVSFKKCIKIIETLKDKNITFKIFPKNTNFIIGSNSRNDRGQIIKIE</sequence>
<dbReference type="AlphaFoldDB" id="A0A0Q0W4F2"/>
<keyword evidence="1" id="KW-0812">Transmembrane</keyword>
<dbReference type="Proteomes" id="UP000050443">
    <property type="component" value="Unassembled WGS sequence"/>
</dbReference>
<dbReference type="Gene3D" id="3.90.550.10">
    <property type="entry name" value="Spore Coat Polysaccharide Biosynthesis Protein SpsA, Chain A"/>
    <property type="match status" value="1"/>
</dbReference>
<proteinExistence type="predicted"/>
<feature type="domain" description="Glycosyltransferase 2-like" evidence="2">
    <location>
        <begin position="4"/>
        <end position="184"/>
    </location>
</feature>
<dbReference type="EMBL" id="JRLF01000012">
    <property type="protein sequence ID" value="KQB39238.1"/>
    <property type="molecule type" value="Genomic_DNA"/>
</dbReference>
<dbReference type="SUPFAM" id="SSF53448">
    <property type="entry name" value="Nucleotide-diphospho-sugar transferases"/>
    <property type="match status" value="1"/>
</dbReference>
<dbReference type="PANTHER" id="PTHR43179">
    <property type="entry name" value="RHAMNOSYLTRANSFERASE WBBL"/>
    <property type="match status" value="1"/>
</dbReference>
<keyword evidence="3" id="KW-0808">Transferase</keyword>
<name>A0A0Q0W4F2_9FLAO</name>
<dbReference type="RefSeq" id="WP_055095543.1">
    <property type="nucleotide sequence ID" value="NZ_JRLF01000012.1"/>
</dbReference>
<dbReference type="Pfam" id="PF00535">
    <property type="entry name" value="Glycos_transf_2"/>
    <property type="match status" value="1"/>
</dbReference>
<evidence type="ECO:0000313" key="4">
    <source>
        <dbReference type="Proteomes" id="UP000050443"/>
    </source>
</evidence>
<dbReference type="PANTHER" id="PTHR43179:SF7">
    <property type="entry name" value="RHAMNOSYLTRANSFERASE WBBL"/>
    <property type="match status" value="1"/>
</dbReference>
<keyword evidence="1" id="KW-1133">Transmembrane helix</keyword>
<dbReference type="InterPro" id="IPR029044">
    <property type="entry name" value="Nucleotide-diphossugar_trans"/>
</dbReference>
<dbReference type="PATRIC" id="fig|362413.3.peg.892"/>
<organism evidence="3 4">
    <name type="scientific">Flavobacterium aquidurense</name>
    <dbReference type="NCBI Taxonomy" id="362413"/>
    <lineage>
        <taxon>Bacteria</taxon>
        <taxon>Pseudomonadati</taxon>
        <taxon>Bacteroidota</taxon>
        <taxon>Flavobacteriia</taxon>
        <taxon>Flavobacteriales</taxon>
        <taxon>Flavobacteriaceae</taxon>
        <taxon>Flavobacterium</taxon>
    </lineage>
</organism>
<dbReference type="InterPro" id="IPR001173">
    <property type="entry name" value="Glyco_trans_2-like"/>
</dbReference>
<feature type="transmembrane region" description="Helical" evidence="1">
    <location>
        <begin position="258"/>
        <end position="277"/>
    </location>
</feature>
<keyword evidence="1" id="KW-0472">Membrane</keyword>
<evidence type="ECO:0000313" key="3">
    <source>
        <dbReference type="EMBL" id="KQB39238.1"/>
    </source>
</evidence>
<dbReference type="CDD" id="cd04186">
    <property type="entry name" value="GT_2_like_c"/>
    <property type="match status" value="1"/>
</dbReference>
<reference evidence="3 4" key="1">
    <citation type="submission" date="2014-09" db="EMBL/GenBank/DDBJ databases">
        <title>Genome sequence of Flavobacterium aquidurense RC62.</title>
        <authorList>
            <person name="Kim J.F."/>
            <person name="Kwak M.-J."/>
        </authorList>
    </citation>
    <scope>NUCLEOTIDE SEQUENCE [LARGE SCALE GENOMIC DNA]</scope>
    <source>
        <strain evidence="3 4">RC62</strain>
    </source>
</reference>
<dbReference type="OrthoDB" id="9771846at2"/>
<gene>
    <name evidence="3" type="ORF">RC62_916</name>
</gene>
<accession>A0A0Q0W4F2</accession>
<evidence type="ECO:0000259" key="2">
    <source>
        <dbReference type="Pfam" id="PF00535"/>
    </source>
</evidence>
<dbReference type="STRING" id="362413.RC62_916"/>